<evidence type="ECO:0000313" key="6">
    <source>
        <dbReference type="EMBL" id="SNT00986.1"/>
    </source>
</evidence>
<keyword evidence="3" id="KW-0805">Transcription regulation</keyword>
<evidence type="ECO:0000256" key="3">
    <source>
        <dbReference type="ARBA" id="ARBA00023015"/>
    </source>
</evidence>
<dbReference type="SUPFAM" id="SSF52172">
    <property type="entry name" value="CheY-like"/>
    <property type="match status" value="1"/>
</dbReference>
<dbReference type="Proteomes" id="UP000198327">
    <property type="component" value="Unassembled WGS sequence"/>
</dbReference>
<dbReference type="InterPro" id="IPR036388">
    <property type="entry name" value="WH-like_DNA-bd_sf"/>
</dbReference>
<dbReference type="Pfam" id="PF03861">
    <property type="entry name" value="ANTAR"/>
    <property type="match status" value="1"/>
</dbReference>
<evidence type="ECO:0000259" key="5">
    <source>
        <dbReference type="PROSITE" id="PS50921"/>
    </source>
</evidence>
<dbReference type="PIRSF" id="PIRSF036625">
    <property type="entry name" value="GAF_ANTAR"/>
    <property type="match status" value="1"/>
</dbReference>
<dbReference type="SMART" id="SM00065">
    <property type="entry name" value="GAF"/>
    <property type="match status" value="1"/>
</dbReference>
<protein>
    <submittedName>
        <fullName evidence="6">GAF domain-containing protein</fullName>
    </submittedName>
</protein>
<proteinExistence type="predicted"/>
<dbReference type="PROSITE" id="PS50921">
    <property type="entry name" value="ANTAR"/>
    <property type="match status" value="1"/>
</dbReference>
<evidence type="ECO:0000313" key="7">
    <source>
        <dbReference type="Proteomes" id="UP000198327"/>
    </source>
</evidence>
<evidence type="ECO:0000256" key="4">
    <source>
        <dbReference type="ARBA" id="ARBA00023163"/>
    </source>
</evidence>
<dbReference type="SMART" id="SM01012">
    <property type="entry name" value="ANTAR"/>
    <property type="match status" value="1"/>
</dbReference>
<dbReference type="AlphaFoldDB" id="A0A239J4N5"/>
<reference evidence="7" key="1">
    <citation type="submission" date="2017-06" db="EMBL/GenBank/DDBJ databases">
        <authorList>
            <person name="Varghese N."/>
            <person name="Submissions S."/>
        </authorList>
    </citation>
    <scope>NUCLEOTIDE SEQUENCE [LARGE SCALE GENOMIC DNA]</scope>
    <source>
        <strain evidence="7">JCM 23211</strain>
    </source>
</reference>
<keyword evidence="4" id="KW-0804">Transcription</keyword>
<dbReference type="GO" id="GO:0016301">
    <property type="term" value="F:kinase activity"/>
    <property type="evidence" value="ECO:0007669"/>
    <property type="project" value="UniProtKB-KW"/>
</dbReference>
<gene>
    <name evidence="6" type="ORF">SAMN05421642_10856</name>
</gene>
<dbReference type="GO" id="GO:0003723">
    <property type="term" value="F:RNA binding"/>
    <property type="evidence" value="ECO:0007669"/>
    <property type="project" value="InterPro"/>
</dbReference>
<dbReference type="SUPFAM" id="SSF55781">
    <property type="entry name" value="GAF domain-like"/>
    <property type="match status" value="1"/>
</dbReference>
<dbReference type="Gene3D" id="3.30.450.40">
    <property type="match status" value="1"/>
</dbReference>
<name>A0A239J4N5_9NOCA</name>
<evidence type="ECO:0000256" key="2">
    <source>
        <dbReference type="ARBA" id="ARBA00022777"/>
    </source>
</evidence>
<dbReference type="InterPro" id="IPR003018">
    <property type="entry name" value="GAF"/>
</dbReference>
<dbReference type="Pfam" id="PF13185">
    <property type="entry name" value="GAF_2"/>
    <property type="match status" value="1"/>
</dbReference>
<evidence type="ECO:0000256" key="1">
    <source>
        <dbReference type="ARBA" id="ARBA00022679"/>
    </source>
</evidence>
<sequence length="236" mass="25432">MGTRAETVHSAIAELARAMHTSSSSNPVTADTVIAEVTAGATRFVPGVDHAGVSLIHQHGKKRSFEAVAPTGDIPEYIDHLQEKLGIGPCLDAIRDKATLRVADYTVEARWPELTEAILGSTAVRSSLSIFLYTDQQSIGALNLYSETTDSFDEDIIEQAEALAAHAAVGISGARRDEQFRSALASRDIIGQAKGIVMERFAIDALQAFRLLSKLSQDQNIPVLQLAQQVIDSEHP</sequence>
<keyword evidence="1" id="KW-0808">Transferase</keyword>
<dbReference type="InterPro" id="IPR012074">
    <property type="entry name" value="GAF_ANTAR"/>
</dbReference>
<dbReference type="EMBL" id="FZOW01000008">
    <property type="protein sequence ID" value="SNT00986.1"/>
    <property type="molecule type" value="Genomic_DNA"/>
</dbReference>
<accession>A0A239J4N5</accession>
<dbReference type="InterPro" id="IPR011006">
    <property type="entry name" value="CheY-like_superfamily"/>
</dbReference>
<organism evidence="6 7">
    <name type="scientific">Rhodococcoides kyotonense</name>
    <dbReference type="NCBI Taxonomy" id="398843"/>
    <lineage>
        <taxon>Bacteria</taxon>
        <taxon>Bacillati</taxon>
        <taxon>Actinomycetota</taxon>
        <taxon>Actinomycetes</taxon>
        <taxon>Mycobacteriales</taxon>
        <taxon>Nocardiaceae</taxon>
        <taxon>Rhodococcoides</taxon>
    </lineage>
</organism>
<dbReference type="InterPro" id="IPR029016">
    <property type="entry name" value="GAF-like_dom_sf"/>
</dbReference>
<dbReference type="Gene3D" id="1.10.10.10">
    <property type="entry name" value="Winged helix-like DNA-binding domain superfamily/Winged helix DNA-binding domain"/>
    <property type="match status" value="1"/>
</dbReference>
<keyword evidence="7" id="KW-1185">Reference proteome</keyword>
<feature type="domain" description="ANTAR" evidence="5">
    <location>
        <begin position="170"/>
        <end position="231"/>
    </location>
</feature>
<keyword evidence="2" id="KW-0418">Kinase</keyword>
<dbReference type="InterPro" id="IPR005561">
    <property type="entry name" value="ANTAR"/>
</dbReference>